<keyword evidence="1 2" id="KW-0812">Transmembrane</keyword>
<accession>A0A0J1BAK2</accession>
<keyword evidence="1" id="KW-0472">Membrane</keyword>
<dbReference type="PATRIC" id="fig|595434.4.peg.3917"/>
<gene>
    <name evidence="2" type="ORF">RISK_004134</name>
</gene>
<evidence type="ECO:0000313" key="3">
    <source>
        <dbReference type="Proteomes" id="UP000036367"/>
    </source>
</evidence>
<dbReference type="AlphaFoldDB" id="A0A0J1BAK2"/>
<dbReference type="EMBL" id="LECT01000031">
    <property type="protein sequence ID" value="KLU03727.1"/>
    <property type="molecule type" value="Genomic_DNA"/>
</dbReference>
<evidence type="ECO:0000256" key="1">
    <source>
        <dbReference type="SAM" id="Phobius"/>
    </source>
</evidence>
<name>A0A0J1BAK2_RHOIS</name>
<keyword evidence="3" id="KW-1185">Reference proteome</keyword>
<proteinExistence type="predicted"/>
<feature type="transmembrane region" description="Helical" evidence="1">
    <location>
        <begin position="65"/>
        <end position="86"/>
    </location>
</feature>
<feature type="transmembrane region" description="Helical" evidence="1">
    <location>
        <begin position="133"/>
        <end position="149"/>
    </location>
</feature>
<evidence type="ECO:0000313" key="2">
    <source>
        <dbReference type="EMBL" id="KLU03727.1"/>
    </source>
</evidence>
<organism evidence="2 3">
    <name type="scientific">Rhodopirellula islandica</name>
    <dbReference type="NCBI Taxonomy" id="595434"/>
    <lineage>
        <taxon>Bacteria</taxon>
        <taxon>Pseudomonadati</taxon>
        <taxon>Planctomycetota</taxon>
        <taxon>Planctomycetia</taxon>
        <taxon>Pirellulales</taxon>
        <taxon>Pirellulaceae</taxon>
        <taxon>Rhodopirellula</taxon>
    </lineage>
</organism>
<protein>
    <submittedName>
        <fullName evidence="2">Transmembrane protein</fullName>
    </submittedName>
</protein>
<feature type="transmembrane region" description="Helical" evidence="1">
    <location>
        <begin position="93"/>
        <end position="113"/>
    </location>
</feature>
<reference evidence="2" key="1">
    <citation type="submission" date="2015-05" db="EMBL/GenBank/DDBJ databases">
        <title>Permanent draft genome of Rhodopirellula islandicus K833.</title>
        <authorList>
            <person name="Kizina J."/>
            <person name="Richter M."/>
            <person name="Glockner F.O."/>
            <person name="Harder J."/>
        </authorList>
    </citation>
    <scope>NUCLEOTIDE SEQUENCE [LARGE SCALE GENOMIC DNA]</scope>
    <source>
        <strain evidence="2">K833</strain>
    </source>
</reference>
<sequence>MTTNLSQSIRVTVRFAGWMLLSWLAMTQSHELGHVVGGWISGATLIEIDLRPWHLPYSIHSPDPAPLITLWSGPVLGVLVPVAIALGANRRVLWFVADFCLLANGTYLALAWFSGEAFLDAPRLFQAGASKPMVAAYCILTIGVGYARFRNDCISMLEHASEPPMASAPHPVPDENANR</sequence>
<dbReference type="RefSeq" id="WP_390173942.1">
    <property type="nucleotide sequence ID" value="NZ_LECT01000031.1"/>
</dbReference>
<keyword evidence="1" id="KW-1133">Transmembrane helix</keyword>
<dbReference type="STRING" id="595434.RISK_004134"/>
<comment type="caution">
    <text evidence="2">The sequence shown here is derived from an EMBL/GenBank/DDBJ whole genome shotgun (WGS) entry which is preliminary data.</text>
</comment>
<dbReference type="Proteomes" id="UP000036367">
    <property type="component" value="Unassembled WGS sequence"/>
</dbReference>